<dbReference type="Proteomes" id="UP001231189">
    <property type="component" value="Unassembled WGS sequence"/>
</dbReference>
<accession>A0AAD8SRJ8</accession>
<dbReference type="Pfam" id="PF14111">
    <property type="entry name" value="DUF4283"/>
    <property type="match status" value="1"/>
</dbReference>
<evidence type="ECO:0000313" key="2">
    <source>
        <dbReference type="EMBL" id="KAK1662226.1"/>
    </source>
</evidence>
<name>A0AAD8SRJ8_LOLMU</name>
<evidence type="ECO:0000259" key="1">
    <source>
        <dbReference type="Pfam" id="PF14111"/>
    </source>
</evidence>
<dbReference type="EMBL" id="JAUUTY010000003">
    <property type="protein sequence ID" value="KAK1662226.1"/>
    <property type="molecule type" value="Genomic_DNA"/>
</dbReference>
<reference evidence="2" key="1">
    <citation type="submission" date="2023-07" db="EMBL/GenBank/DDBJ databases">
        <title>A chromosome-level genome assembly of Lolium multiflorum.</title>
        <authorList>
            <person name="Chen Y."/>
            <person name="Copetti D."/>
            <person name="Kolliker R."/>
            <person name="Studer B."/>
        </authorList>
    </citation>
    <scope>NUCLEOTIDE SEQUENCE</scope>
    <source>
        <strain evidence="2">02402/16</strain>
        <tissue evidence="2">Leaf</tissue>
    </source>
</reference>
<proteinExistence type="predicted"/>
<comment type="caution">
    <text evidence="2">The sequence shown here is derived from an EMBL/GenBank/DDBJ whole genome shotgun (WGS) entry which is preliminary data.</text>
</comment>
<keyword evidence="3" id="KW-1185">Reference proteome</keyword>
<dbReference type="InterPro" id="IPR025558">
    <property type="entry name" value="DUF4283"/>
</dbReference>
<feature type="domain" description="DUF4283" evidence="1">
    <location>
        <begin position="55"/>
        <end position="123"/>
    </location>
</feature>
<evidence type="ECO:0000313" key="3">
    <source>
        <dbReference type="Proteomes" id="UP001231189"/>
    </source>
</evidence>
<gene>
    <name evidence="2" type="ORF">QYE76_050385</name>
</gene>
<protein>
    <recommendedName>
        <fullName evidence="1">DUF4283 domain-containing protein</fullName>
    </recommendedName>
</protein>
<dbReference type="AlphaFoldDB" id="A0AAD8SRJ8"/>
<sequence length="151" mass="17119">MATGAGRSRAGASGLGKAKDVDALLRDLRFGEEEFDDLVIEDDIAYEEEPNLMAIACVLTDKTFSTAVFEDNMRFTWILAQKVQFRDIGRNTFILQMTCLGDWRKVVEEGPWLFQNWGIVIQPHNGYSRPSSLVLDRLPVWVQIHDILEAS</sequence>
<organism evidence="2 3">
    <name type="scientific">Lolium multiflorum</name>
    <name type="common">Italian ryegrass</name>
    <name type="synonym">Lolium perenne subsp. multiflorum</name>
    <dbReference type="NCBI Taxonomy" id="4521"/>
    <lineage>
        <taxon>Eukaryota</taxon>
        <taxon>Viridiplantae</taxon>
        <taxon>Streptophyta</taxon>
        <taxon>Embryophyta</taxon>
        <taxon>Tracheophyta</taxon>
        <taxon>Spermatophyta</taxon>
        <taxon>Magnoliopsida</taxon>
        <taxon>Liliopsida</taxon>
        <taxon>Poales</taxon>
        <taxon>Poaceae</taxon>
        <taxon>BOP clade</taxon>
        <taxon>Pooideae</taxon>
        <taxon>Poodae</taxon>
        <taxon>Poeae</taxon>
        <taxon>Poeae Chloroplast Group 2 (Poeae type)</taxon>
        <taxon>Loliodinae</taxon>
        <taxon>Loliinae</taxon>
        <taxon>Lolium</taxon>
    </lineage>
</organism>